<sequence>MKNLQIIGLAVDIAMMTCAVSVSIHLEGSHIMYSNIIHLTERCG</sequence>
<accession>A0A518G6I4</accession>
<keyword evidence="3" id="KW-1185">Reference proteome</keyword>
<keyword evidence="1" id="KW-0812">Transmembrane</keyword>
<organism evidence="2 3">
    <name type="scientific">Aureliella helgolandensis</name>
    <dbReference type="NCBI Taxonomy" id="2527968"/>
    <lineage>
        <taxon>Bacteria</taxon>
        <taxon>Pseudomonadati</taxon>
        <taxon>Planctomycetota</taxon>
        <taxon>Planctomycetia</taxon>
        <taxon>Pirellulales</taxon>
        <taxon>Pirellulaceae</taxon>
        <taxon>Aureliella</taxon>
    </lineage>
</organism>
<protein>
    <submittedName>
        <fullName evidence="2">Uncharacterized protein</fullName>
    </submittedName>
</protein>
<name>A0A518G6I4_9BACT</name>
<dbReference type="KEGG" id="ahel:Q31a_25110"/>
<dbReference type="AlphaFoldDB" id="A0A518G6I4"/>
<keyword evidence="1" id="KW-1133">Transmembrane helix</keyword>
<evidence type="ECO:0000256" key="1">
    <source>
        <dbReference type="SAM" id="Phobius"/>
    </source>
</evidence>
<evidence type="ECO:0000313" key="3">
    <source>
        <dbReference type="Proteomes" id="UP000318017"/>
    </source>
</evidence>
<reference evidence="2 3" key="1">
    <citation type="submission" date="2019-02" db="EMBL/GenBank/DDBJ databases">
        <title>Deep-cultivation of Planctomycetes and their phenomic and genomic characterization uncovers novel biology.</title>
        <authorList>
            <person name="Wiegand S."/>
            <person name="Jogler M."/>
            <person name="Boedeker C."/>
            <person name="Pinto D."/>
            <person name="Vollmers J."/>
            <person name="Rivas-Marin E."/>
            <person name="Kohn T."/>
            <person name="Peeters S.H."/>
            <person name="Heuer A."/>
            <person name="Rast P."/>
            <person name="Oberbeckmann S."/>
            <person name="Bunk B."/>
            <person name="Jeske O."/>
            <person name="Meyerdierks A."/>
            <person name="Storesund J.E."/>
            <person name="Kallscheuer N."/>
            <person name="Luecker S."/>
            <person name="Lage O.M."/>
            <person name="Pohl T."/>
            <person name="Merkel B.J."/>
            <person name="Hornburger P."/>
            <person name="Mueller R.-W."/>
            <person name="Bruemmer F."/>
            <person name="Labrenz M."/>
            <person name="Spormann A.M."/>
            <person name="Op den Camp H."/>
            <person name="Overmann J."/>
            <person name="Amann R."/>
            <person name="Jetten M.S.M."/>
            <person name="Mascher T."/>
            <person name="Medema M.H."/>
            <person name="Devos D.P."/>
            <person name="Kaster A.-K."/>
            <person name="Ovreas L."/>
            <person name="Rohde M."/>
            <person name="Galperin M.Y."/>
            <person name="Jogler C."/>
        </authorList>
    </citation>
    <scope>NUCLEOTIDE SEQUENCE [LARGE SCALE GENOMIC DNA]</scope>
    <source>
        <strain evidence="2 3">Q31a</strain>
    </source>
</reference>
<dbReference type="RefSeq" id="WP_261342712.1">
    <property type="nucleotide sequence ID" value="NZ_CP036298.1"/>
</dbReference>
<dbReference type="EMBL" id="CP036298">
    <property type="protein sequence ID" value="QDV24196.1"/>
    <property type="molecule type" value="Genomic_DNA"/>
</dbReference>
<evidence type="ECO:0000313" key="2">
    <source>
        <dbReference type="EMBL" id="QDV24196.1"/>
    </source>
</evidence>
<keyword evidence="1" id="KW-0472">Membrane</keyword>
<gene>
    <name evidence="2" type="ORF">Q31a_25110</name>
</gene>
<dbReference type="Proteomes" id="UP000318017">
    <property type="component" value="Chromosome"/>
</dbReference>
<proteinExistence type="predicted"/>
<feature type="transmembrane region" description="Helical" evidence="1">
    <location>
        <begin position="6"/>
        <end position="26"/>
    </location>
</feature>